<comment type="caution">
    <text evidence="1">The sequence shown here is derived from an EMBL/GenBank/DDBJ whole genome shotgun (WGS) entry which is preliminary data.</text>
</comment>
<gene>
    <name evidence="1" type="ORF">Poly41_08820</name>
</gene>
<name>A0A5C6E276_9BACT</name>
<protein>
    <submittedName>
        <fullName evidence="1">Uncharacterized protein</fullName>
    </submittedName>
</protein>
<reference evidence="1 2" key="1">
    <citation type="submission" date="2019-02" db="EMBL/GenBank/DDBJ databases">
        <title>Deep-cultivation of Planctomycetes and their phenomic and genomic characterization uncovers novel biology.</title>
        <authorList>
            <person name="Wiegand S."/>
            <person name="Jogler M."/>
            <person name="Boedeker C."/>
            <person name="Pinto D."/>
            <person name="Vollmers J."/>
            <person name="Rivas-Marin E."/>
            <person name="Kohn T."/>
            <person name="Peeters S.H."/>
            <person name="Heuer A."/>
            <person name="Rast P."/>
            <person name="Oberbeckmann S."/>
            <person name="Bunk B."/>
            <person name="Jeske O."/>
            <person name="Meyerdierks A."/>
            <person name="Storesund J.E."/>
            <person name="Kallscheuer N."/>
            <person name="Luecker S."/>
            <person name="Lage O.M."/>
            <person name="Pohl T."/>
            <person name="Merkel B.J."/>
            <person name="Hornburger P."/>
            <person name="Mueller R.-W."/>
            <person name="Bruemmer F."/>
            <person name="Labrenz M."/>
            <person name="Spormann A.M."/>
            <person name="Op Den Camp H."/>
            <person name="Overmann J."/>
            <person name="Amann R."/>
            <person name="Jetten M.S.M."/>
            <person name="Mascher T."/>
            <person name="Medema M.H."/>
            <person name="Devos D.P."/>
            <person name="Kaster A.-K."/>
            <person name="Ovreas L."/>
            <person name="Rohde M."/>
            <person name="Galperin M.Y."/>
            <person name="Jogler C."/>
        </authorList>
    </citation>
    <scope>NUCLEOTIDE SEQUENCE [LARGE SCALE GENOMIC DNA]</scope>
    <source>
        <strain evidence="1 2">Poly41</strain>
    </source>
</reference>
<proteinExistence type="predicted"/>
<evidence type="ECO:0000313" key="2">
    <source>
        <dbReference type="Proteomes" id="UP000319143"/>
    </source>
</evidence>
<organism evidence="1 2">
    <name type="scientific">Novipirellula artificiosorum</name>
    <dbReference type="NCBI Taxonomy" id="2528016"/>
    <lineage>
        <taxon>Bacteria</taxon>
        <taxon>Pseudomonadati</taxon>
        <taxon>Planctomycetota</taxon>
        <taxon>Planctomycetia</taxon>
        <taxon>Pirellulales</taxon>
        <taxon>Pirellulaceae</taxon>
        <taxon>Novipirellula</taxon>
    </lineage>
</organism>
<keyword evidence="2" id="KW-1185">Reference proteome</keyword>
<dbReference type="Proteomes" id="UP000319143">
    <property type="component" value="Unassembled WGS sequence"/>
</dbReference>
<sequence length="66" mass="6887">MMNQPEVESGQYNAGWRSLGAGMGVAVGESLMTPVAPRSRAKVFGRGIPLFSNGLCTSFLASLLGI</sequence>
<evidence type="ECO:0000313" key="1">
    <source>
        <dbReference type="EMBL" id="TWU42584.1"/>
    </source>
</evidence>
<dbReference type="AlphaFoldDB" id="A0A5C6E276"/>
<dbReference type="EMBL" id="SJPV01000001">
    <property type="protein sequence ID" value="TWU42584.1"/>
    <property type="molecule type" value="Genomic_DNA"/>
</dbReference>
<accession>A0A5C6E276</accession>